<gene>
    <name evidence="2" type="ORF">AVDCRST_MAG58-3150</name>
</gene>
<accession>A0A6J4R853</accession>
<feature type="compositionally biased region" description="Basic and acidic residues" evidence="1">
    <location>
        <begin position="182"/>
        <end position="192"/>
    </location>
</feature>
<protein>
    <recommendedName>
        <fullName evidence="3">DUF5872 domain-containing protein</fullName>
    </recommendedName>
</protein>
<feature type="region of interest" description="Disordered" evidence="1">
    <location>
        <begin position="41"/>
        <end position="193"/>
    </location>
</feature>
<evidence type="ECO:0008006" key="3">
    <source>
        <dbReference type="Google" id="ProtNLM"/>
    </source>
</evidence>
<evidence type="ECO:0000313" key="2">
    <source>
        <dbReference type="EMBL" id="CAA9464179.1"/>
    </source>
</evidence>
<dbReference type="EMBL" id="CADCVF010000065">
    <property type="protein sequence ID" value="CAA9464179.1"/>
    <property type="molecule type" value="Genomic_DNA"/>
</dbReference>
<feature type="compositionally biased region" description="Basic and acidic residues" evidence="1">
    <location>
        <begin position="127"/>
        <end position="145"/>
    </location>
</feature>
<dbReference type="AlphaFoldDB" id="A0A6J4R853"/>
<evidence type="ECO:0000256" key="1">
    <source>
        <dbReference type="SAM" id="MobiDB-lite"/>
    </source>
</evidence>
<reference evidence="2" key="1">
    <citation type="submission" date="2020-02" db="EMBL/GenBank/DDBJ databases">
        <authorList>
            <person name="Meier V. D."/>
        </authorList>
    </citation>
    <scope>NUCLEOTIDE SEQUENCE</scope>
    <source>
        <strain evidence="2">AVDCRST_MAG58</strain>
    </source>
</reference>
<organism evidence="2">
    <name type="scientific">uncultured Rubrobacteraceae bacterium</name>
    <dbReference type="NCBI Taxonomy" id="349277"/>
    <lineage>
        <taxon>Bacteria</taxon>
        <taxon>Bacillati</taxon>
        <taxon>Actinomycetota</taxon>
        <taxon>Rubrobacteria</taxon>
        <taxon>Rubrobacterales</taxon>
        <taxon>Rubrobacteraceae</taxon>
        <taxon>environmental samples</taxon>
    </lineage>
</organism>
<feature type="region of interest" description="Disordered" evidence="1">
    <location>
        <begin position="222"/>
        <end position="243"/>
    </location>
</feature>
<proteinExistence type="predicted"/>
<feature type="compositionally biased region" description="Basic and acidic residues" evidence="1">
    <location>
        <begin position="51"/>
        <end position="84"/>
    </location>
</feature>
<feature type="compositionally biased region" description="Basic and acidic residues" evidence="1">
    <location>
        <begin position="163"/>
        <end position="172"/>
    </location>
</feature>
<sequence length="243" mass="27987">MARKVYRHCTFRDISLVPTFPCVRGHGLWKAGTVLIHLSDGANATTGPANEEERVARQDYEQKYTDPELREEIKEEIKASDKGGKKGQWSARKSQLLTQEYEKRGGGYKGEKGQSQKNLEQWTEEEWQTKEGDADARQDDGETKRYLPKKAWENMSEEEKEETEQKKREGSKQGKQYVSNTEEAKKARKDAQELPLNDYEELSVGEVEKKLHGLSKDEIEAVRSHEKSNKNRKTLLEKIDGKL</sequence>
<name>A0A6J4R853_9ACTN</name>
<feature type="compositionally biased region" description="Basic and acidic residues" evidence="1">
    <location>
        <begin position="100"/>
        <end position="114"/>
    </location>
</feature>